<sequence length="186" mass="21799">MRRLDEYVIQKETKCILNHYDEKGKLCSIVVEEEEVYEVNESPLAIIKKSIQYYGGSLNGATVSAKEVLGNISMPPVMISGSKGIYWFPSKSIVHEDCAWFSVDHIKDYEPIEDRMLRVNFYTGPSVTIDSTYYRFDKKVNRAHKFKNIMERRAHSKWLYLHIPTKSFNIIRDGARNHYRIAKQRE</sequence>
<proteinExistence type="predicted"/>
<reference evidence="1 2" key="1">
    <citation type="submission" date="2018-12" db="EMBL/GenBank/DDBJ databases">
        <authorList>
            <person name="Sun L."/>
            <person name="Chen Z."/>
        </authorList>
    </citation>
    <scope>NUCLEOTIDE SEQUENCE [LARGE SCALE GENOMIC DNA]</scope>
    <source>
        <strain evidence="1 2">LMG 29736</strain>
    </source>
</reference>
<accession>A0A429X8A5</accession>
<comment type="caution">
    <text evidence="1">The sequence shown here is derived from an EMBL/GenBank/DDBJ whole genome shotgun (WGS) entry which is preliminary data.</text>
</comment>
<evidence type="ECO:0000313" key="1">
    <source>
        <dbReference type="EMBL" id="RST59511.1"/>
    </source>
</evidence>
<dbReference type="Pfam" id="PF06338">
    <property type="entry name" value="ComK"/>
    <property type="match status" value="1"/>
</dbReference>
<organism evidence="1 2">
    <name type="scientific">Siminovitchia terrae</name>
    <name type="common">Bacillus terrae</name>
    <dbReference type="NCBI Taxonomy" id="1914933"/>
    <lineage>
        <taxon>Bacteria</taxon>
        <taxon>Bacillati</taxon>
        <taxon>Bacillota</taxon>
        <taxon>Bacilli</taxon>
        <taxon>Bacillales</taxon>
        <taxon>Bacillaceae</taxon>
        <taxon>Siminovitchia</taxon>
    </lineage>
</organism>
<dbReference type="Proteomes" id="UP000287296">
    <property type="component" value="Unassembled WGS sequence"/>
</dbReference>
<gene>
    <name evidence="1" type="ORF">D5F11_011840</name>
</gene>
<dbReference type="GO" id="GO:0030420">
    <property type="term" value="P:establishment of competence for transformation"/>
    <property type="evidence" value="ECO:0007669"/>
    <property type="project" value="InterPro"/>
</dbReference>
<dbReference type="AlphaFoldDB" id="A0A429X8A5"/>
<dbReference type="InterPro" id="IPR010461">
    <property type="entry name" value="ComK"/>
</dbReference>
<dbReference type="EMBL" id="QYTW02000010">
    <property type="protein sequence ID" value="RST59511.1"/>
    <property type="molecule type" value="Genomic_DNA"/>
</dbReference>
<name>A0A429X8A5_SIMTE</name>
<dbReference type="RefSeq" id="WP_120115560.1">
    <property type="nucleotide sequence ID" value="NZ_QYTW02000010.1"/>
</dbReference>
<dbReference type="OrthoDB" id="2731896at2"/>
<protein>
    <submittedName>
        <fullName evidence="1">Uncharacterized protein</fullName>
    </submittedName>
</protein>
<evidence type="ECO:0000313" key="2">
    <source>
        <dbReference type="Proteomes" id="UP000287296"/>
    </source>
</evidence>